<dbReference type="Proteomes" id="UP001141619">
    <property type="component" value="Unassembled WGS sequence"/>
</dbReference>
<organism evidence="3 4">
    <name type="scientific">Govanella unica</name>
    <dbReference type="NCBI Taxonomy" id="2975056"/>
    <lineage>
        <taxon>Bacteria</taxon>
        <taxon>Pseudomonadati</taxon>
        <taxon>Pseudomonadota</taxon>
        <taxon>Alphaproteobacteria</taxon>
        <taxon>Emcibacterales</taxon>
        <taxon>Govanellaceae</taxon>
        <taxon>Govanella</taxon>
    </lineage>
</organism>
<reference evidence="3" key="1">
    <citation type="submission" date="2022-08" db="EMBL/GenBank/DDBJ databases">
        <authorList>
            <person name="Vandamme P."/>
            <person name="Hettiarachchi A."/>
            <person name="Peeters C."/>
            <person name="Cnockaert M."/>
            <person name="Carlier A."/>
        </authorList>
    </citation>
    <scope>NUCLEOTIDE SEQUENCE</scope>
    <source>
        <strain evidence="3">LMG 31809</strain>
    </source>
</reference>
<evidence type="ECO:0000313" key="3">
    <source>
        <dbReference type="EMBL" id="MDA5193374.1"/>
    </source>
</evidence>
<evidence type="ECO:0000256" key="2">
    <source>
        <dbReference type="SAM" id="Phobius"/>
    </source>
</evidence>
<dbReference type="AlphaFoldDB" id="A0A9X3TXE8"/>
<feature type="compositionally biased region" description="Basic and acidic residues" evidence="1">
    <location>
        <begin position="56"/>
        <end position="67"/>
    </location>
</feature>
<evidence type="ECO:0000313" key="4">
    <source>
        <dbReference type="Proteomes" id="UP001141619"/>
    </source>
</evidence>
<dbReference type="RefSeq" id="WP_274943076.1">
    <property type="nucleotide sequence ID" value="NZ_JANWOI010000002.1"/>
</dbReference>
<accession>A0A9X3TXE8</accession>
<gene>
    <name evidence="3" type="ORF">NYP16_05310</name>
</gene>
<proteinExistence type="predicted"/>
<name>A0A9X3TXE8_9PROT</name>
<feature type="region of interest" description="Disordered" evidence="1">
    <location>
        <begin position="37"/>
        <end position="77"/>
    </location>
</feature>
<protein>
    <submittedName>
        <fullName evidence="3">AtpZ/AtpI family protein</fullName>
    </submittedName>
</protein>
<keyword evidence="2" id="KW-1133">Transmembrane helix</keyword>
<keyword evidence="4" id="KW-1185">Reference proteome</keyword>
<feature type="transmembrane region" description="Helical" evidence="2">
    <location>
        <begin position="89"/>
        <end position="107"/>
    </location>
</feature>
<sequence>MNLDSGGRKHYGARDFFRHLSLKKRRFQAYLHGLDDTMVDNGKKPPSTPSPAQPEKSFETRLDEARRAGNKGRRSGLNETNAFGIATRLTAELVSGLVVGGGAGWLLDRLFGTSPWLLVVFFMFGAGAGIANVFRAARQMNAANTDEKDDQTK</sequence>
<dbReference type="InterPro" id="IPR032820">
    <property type="entry name" value="ATPase_put"/>
</dbReference>
<dbReference type="Pfam" id="PF09527">
    <property type="entry name" value="ATPase_gene1"/>
    <property type="match status" value="1"/>
</dbReference>
<evidence type="ECO:0000256" key="1">
    <source>
        <dbReference type="SAM" id="MobiDB-lite"/>
    </source>
</evidence>
<dbReference type="EMBL" id="JANWOI010000002">
    <property type="protein sequence ID" value="MDA5193374.1"/>
    <property type="molecule type" value="Genomic_DNA"/>
</dbReference>
<keyword evidence="2" id="KW-0812">Transmembrane</keyword>
<reference evidence="3" key="2">
    <citation type="journal article" date="2023" name="Syst. Appl. Microbiol.">
        <title>Govania unica gen. nov., sp. nov., a rare biosphere bacterium that represents a novel family in the class Alphaproteobacteria.</title>
        <authorList>
            <person name="Vandamme P."/>
            <person name="Peeters C."/>
            <person name="Hettiarachchi A."/>
            <person name="Cnockaert M."/>
            <person name="Carlier A."/>
        </authorList>
    </citation>
    <scope>NUCLEOTIDE SEQUENCE</scope>
    <source>
        <strain evidence="3">LMG 31809</strain>
    </source>
</reference>
<keyword evidence="2" id="KW-0472">Membrane</keyword>
<feature type="transmembrane region" description="Helical" evidence="2">
    <location>
        <begin position="113"/>
        <end position="134"/>
    </location>
</feature>
<comment type="caution">
    <text evidence="3">The sequence shown here is derived from an EMBL/GenBank/DDBJ whole genome shotgun (WGS) entry which is preliminary data.</text>
</comment>